<protein>
    <recommendedName>
        <fullName evidence="1">Suppressor of fused-like domain-containing protein</fullName>
    </recommendedName>
</protein>
<sequence length="211" mass="24304">MKTTLLEQAWYEREETIYKDIFGESENHIYPLSFEIFRISFGLEEIDPRWLNYGVIKYPPTSKRKTWAYVSSGMSNPWETDNVQEYSGLGIEFILESNTDDDWGILAVQNVMAFNILLSAGRYGEKPPLDYGHRVPFSIIPNLSHIVLAQPIHFPSHFNLVSGKVDLLQLVGITQDEFQYAKDHSSQLLIDRLTLTPKSFIVNPLRSSLFQ</sequence>
<evidence type="ECO:0000259" key="1">
    <source>
        <dbReference type="Pfam" id="PF05076"/>
    </source>
</evidence>
<dbReference type="STRING" id="279360.MB14_05815"/>
<accession>A0A150X7P8</accession>
<comment type="caution">
    <text evidence="2">The sequence shown here is derived from an EMBL/GenBank/DDBJ whole genome shotgun (WGS) entry which is preliminary data.</text>
</comment>
<proteinExistence type="predicted"/>
<organism evidence="2 3">
    <name type="scientific">Roseivirga ehrenbergii (strain DSM 102268 / JCM 13514 / KCTC 12282 / NCIMB 14502 / KMM 6017)</name>
    <dbReference type="NCBI Taxonomy" id="279360"/>
    <lineage>
        <taxon>Bacteria</taxon>
        <taxon>Pseudomonadati</taxon>
        <taxon>Bacteroidota</taxon>
        <taxon>Cytophagia</taxon>
        <taxon>Cytophagales</taxon>
        <taxon>Roseivirgaceae</taxon>
        <taxon>Roseivirga</taxon>
    </lineage>
</organism>
<dbReference type="SUPFAM" id="SSF103359">
    <property type="entry name" value="Suppressor of Fused, N-terminal domain"/>
    <property type="match status" value="1"/>
</dbReference>
<dbReference type="InterPro" id="IPR020941">
    <property type="entry name" value="SUFU-like_domain"/>
</dbReference>
<feature type="domain" description="Suppressor of fused-like" evidence="1">
    <location>
        <begin position="53"/>
        <end position="206"/>
    </location>
</feature>
<dbReference type="AlphaFoldDB" id="A0A150X7P8"/>
<keyword evidence="3" id="KW-1185">Reference proteome</keyword>
<evidence type="ECO:0000313" key="3">
    <source>
        <dbReference type="Proteomes" id="UP000075583"/>
    </source>
</evidence>
<gene>
    <name evidence="2" type="ORF">MB14_05815</name>
</gene>
<reference evidence="2" key="1">
    <citation type="submission" date="2016-01" db="EMBL/GenBank/DDBJ databases">
        <title>Genome sequencing of Roseivirga ehrenbergii KMM 6017.</title>
        <authorList>
            <person name="Selvaratnam C."/>
            <person name="Thevarajoo S."/>
            <person name="Goh K.M."/>
            <person name="Ee R."/>
            <person name="Chan K.-G."/>
            <person name="Chong C.S."/>
        </authorList>
    </citation>
    <scope>NUCLEOTIDE SEQUENCE [LARGE SCALE GENOMIC DNA]</scope>
    <source>
        <strain evidence="2">KMM 6017</strain>
    </source>
</reference>
<dbReference type="Pfam" id="PF05076">
    <property type="entry name" value="SUFU"/>
    <property type="match status" value="1"/>
</dbReference>
<name>A0A150X7P8_ROSEK</name>
<dbReference type="InterPro" id="IPR037181">
    <property type="entry name" value="SUFU_N"/>
</dbReference>
<evidence type="ECO:0000313" key="2">
    <source>
        <dbReference type="EMBL" id="KYG74720.1"/>
    </source>
</evidence>
<dbReference type="OrthoDB" id="9023549at2"/>
<dbReference type="Proteomes" id="UP000075583">
    <property type="component" value="Unassembled WGS sequence"/>
</dbReference>
<dbReference type="RefSeq" id="WP_062591990.1">
    <property type="nucleotide sequence ID" value="NZ_LQZQ01000045.1"/>
</dbReference>
<dbReference type="EMBL" id="LQZQ01000045">
    <property type="protein sequence ID" value="KYG74720.1"/>
    <property type="molecule type" value="Genomic_DNA"/>
</dbReference>